<accession>A0ABR3M089</accession>
<organism evidence="1 2">
    <name type="scientific">Cirrhinus molitorella</name>
    <name type="common">mud carp</name>
    <dbReference type="NCBI Taxonomy" id="172907"/>
    <lineage>
        <taxon>Eukaryota</taxon>
        <taxon>Metazoa</taxon>
        <taxon>Chordata</taxon>
        <taxon>Craniata</taxon>
        <taxon>Vertebrata</taxon>
        <taxon>Euteleostomi</taxon>
        <taxon>Actinopterygii</taxon>
        <taxon>Neopterygii</taxon>
        <taxon>Teleostei</taxon>
        <taxon>Ostariophysi</taxon>
        <taxon>Cypriniformes</taxon>
        <taxon>Cyprinidae</taxon>
        <taxon>Labeoninae</taxon>
        <taxon>Labeonini</taxon>
        <taxon>Cirrhinus</taxon>
    </lineage>
</organism>
<sequence>MERNYFLCLCFMCLNKSGVRWPSSGGTALVRDSEERTSIQTLCFLYSLREKDLLSATYITVFLHYVLQLTRVKKKRMRSAGRRGRAAAALNGIGHTRQTLSEPILLCALLYFFIYFSLKYTSAPLSSQRAAEVNYGAEKFGPAEKKRFGPTDKRQKAKV</sequence>
<evidence type="ECO:0000313" key="2">
    <source>
        <dbReference type="Proteomes" id="UP001558613"/>
    </source>
</evidence>
<name>A0ABR3M089_9TELE</name>
<dbReference type="EMBL" id="JAYMGO010000016">
    <property type="protein sequence ID" value="KAL1258531.1"/>
    <property type="molecule type" value="Genomic_DNA"/>
</dbReference>
<proteinExistence type="predicted"/>
<comment type="caution">
    <text evidence="1">The sequence shown here is derived from an EMBL/GenBank/DDBJ whole genome shotgun (WGS) entry which is preliminary data.</text>
</comment>
<protein>
    <submittedName>
        <fullName evidence="1">Uncharacterized protein</fullName>
    </submittedName>
</protein>
<evidence type="ECO:0000313" key="1">
    <source>
        <dbReference type="EMBL" id="KAL1258531.1"/>
    </source>
</evidence>
<reference evidence="1 2" key="1">
    <citation type="submission" date="2023-09" db="EMBL/GenBank/DDBJ databases">
        <authorList>
            <person name="Wang M."/>
        </authorList>
    </citation>
    <scope>NUCLEOTIDE SEQUENCE [LARGE SCALE GENOMIC DNA]</scope>
    <source>
        <strain evidence="1">GT-2023</strain>
        <tissue evidence="1">Liver</tissue>
    </source>
</reference>
<gene>
    <name evidence="1" type="ORF">QQF64_009108</name>
</gene>
<dbReference type="Proteomes" id="UP001558613">
    <property type="component" value="Unassembled WGS sequence"/>
</dbReference>
<keyword evidence="2" id="KW-1185">Reference proteome</keyword>